<keyword evidence="2" id="KW-0812">Transmembrane</keyword>
<proteinExistence type="predicted"/>
<dbReference type="InterPro" id="IPR011701">
    <property type="entry name" value="MFS"/>
</dbReference>
<dbReference type="InterPro" id="IPR036259">
    <property type="entry name" value="MFS_trans_sf"/>
</dbReference>
<dbReference type="Pfam" id="PF07690">
    <property type="entry name" value="MFS_1"/>
    <property type="match status" value="1"/>
</dbReference>
<evidence type="ECO:0000256" key="2">
    <source>
        <dbReference type="SAM" id="Phobius"/>
    </source>
</evidence>
<accession>A0A1Y2CBU9</accession>
<dbReference type="OrthoDB" id="10027823at2759"/>
<feature type="transmembrane region" description="Helical" evidence="2">
    <location>
        <begin position="12"/>
        <end position="33"/>
    </location>
</feature>
<sequence>MKSLGLEDESIGAFLTVTLIGDSVVSLFVTGNADRMGRKFMLILGSVLMAGTGLAFALYPTFRLVVIGTIGVLSPSGNEVGPFVAMETSILSKYARLETRATLFSWYSLVGSFSTAIGSLFAGELISTLTERGSGLPYCHWTIWSSWNCLTLLFWKLSLDVETDSTAKGREVSPTRSIGTAILDRLLPGLNFSPDTRWLVIKLSMLFTLDSFGTSIMTGSMLAYWFSYKYNVDEAYLGEVLFVSNILAGFSSLLAGWVSSKVGMVNCMVFTTFLRTS</sequence>
<name>A0A1Y2CBU9_9FUNG</name>
<comment type="caution">
    <text evidence="3">The sequence shown here is derived from an EMBL/GenBank/DDBJ whole genome shotgun (WGS) entry which is preliminary data.</text>
</comment>
<dbReference type="PANTHER" id="PTHR23520">
    <property type="entry name" value="TRANSPORTER, PUTATIVE (AFU_ORTHOLOGUE AFUA_3G04000)-RELATED"/>
    <property type="match status" value="1"/>
</dbReference>
<gene>
    <name evidence="3" type="ORF">BCR33DRAFT_817668</name>
</gene>
<dbReference type="Gene3D" id="1.20.1250.20">
    <property type="entry name" value="MFS general substrate transporter like domains"/>
    <property type="match status" value="1"/>
</dbReference>
<dbReference type="GO" id="GO:0016020">
    <property type="term" value="C:membrane"/>
    <property type="evidence" value="ECO:0007669"/>
    <property type="project" value="UniProtKB-SubCell"/>
</dbReference>
<organism evidence="3 4">
    <name type="scientific">Rhizoclosmatium globosum</name>
    <dbReference type="NCBI Taxonomy" id="329046"/>
    <lineage>
        <taxon>Eukaryota</taxon>
        <taxon>Fungi</taxon>
        <taxon>Fungi incertae sedis</taxon>
        <taxon>Chytridiomycota</taxon>
        <taxon>Chytridiomycota incertae sedis</taxon>
        <taxon>Chytridiomycetes</taxon>
        <taxon>Chytridiales</taxon>
        <taxon>Chytriomycetaceae</taxon>
        <taxon>Rhizoclosmatium</taxon>
    </lineage>
</organism>
<keyword evidence="2" id="KW-1133">Transmembrane helix</keyword>
<dbReference type="Proteomes" id="UP000193642">
    <property type="component" value="Unassembled WGS sequence"/>
</dbReference>
<keyword evidence="4" id="KW-1185">Reference proteome</keyword>
<evidence type="ECO:0000313" key="4">
    <source>
        <dbReference type="Proteomes" id="UP000193642"/>
    </source>
</evidence>
<feature type="transmembrane region" description="Helical" evidence="2">
    <location>
        <begin position="206"/>
        <end position="228"/>
    </location>
</feature>
<feature type="transmembrane region" description="Helical" evidence="2">
    <location>
        <begin position="40"/>
        <end position="59"/>
    </location>
</feature>
<feature type="transmembrane region" description="Helical" evidence="2">
    <location>
        <begin position="240"/>
        <end position="258"/>
    </location>
</feature>
<dbReference type="AlphaFoldDB" id="A0A1Y2CBU9"/>
<dbReference type="GO" id="GO:0022857">
    <property type="term" value="F:transmembrane transporter activity"/>
    <property type="evidence" value="ECO:0007669"/>
    <property type="project" value="InterPro"/>
</dbReference>
<evidence type="ECO:0000256" key="1">
    <source>
        <dbReference type="ARBA" id="ARBA00004141"/>
    </source>
</evidence>
<dbReference type="STRING" id="329046.A0A1Y2CBU9"/>
<evidence type="ECO:0000313" key="3">
    <source>
        <dbReference type="EMBL" id="ORY44531.1"/>
    </source>
</evidence>
<dbReference type="EMBL" id="MCGO01000022">
    <property type="protein sequence ID" value="ORY44531.1"/>
    <property type="molecule type" value="Genomic_DNA"/>
</dbReference>
<feature type="transmembrane region" description="Helical" evidence="2">
    <location>
        <begin position="104"/>
        <end position="122"/>
    </location>
</feature>
<reference evidence="3 4" key="1">
    <citation type="submission" date="2016-07" db="EMBL/GenBank/DDBJ databases">
        <title>Pervasive Adenine N6-methylation of Active Genes in Fungi.</title>
        <authorList>
            <consortium name="DOE Joint Genome Institute"/>
            <person name="Mondo S.J."/>
            <person name="Dannebaum R.O."/>
            <person name="Kuo R.C."/>
            <person name="Labutti K."/>
            <person name="Haridas S."/>
            <person name="Kuo A."/>
            <person name="Salamov A."/>
            <person name="Ahrendt S.R."/>
            <person name="Lipzen A."/>
            <person name="Sullivan W."/>
            <person name="Andreopoulos W.B."/>
            <person name="Clum A."/>
            <person name="Lindquist E."/>
            <person name="Daum C."/>
            <person name="Ramamoorthy G.K."/>
            <person name="Gryganskyi A."/>
            <person name="Culley D."/>
            <person name="Magnuson J.K."/>
            <person name="James T.Y."/>
            <person name="O'Malley M.A."/>
            <person name="Stajich J.E."/>
            <person name="Spatafora J.W."/>
            <person name="Visel A."/>
            <person name="Grigoriev I.V."/>
        </authorList>
    </citation>
    <scope>NUCLEOTIDE SEQUENCE [LARGE SCALE GENOMIC DNA]</scope>
    <source>
        <strain evidence="3 4">JEL800</strain>
    </source>
</reference>
<dbReference type="SUPFAM" id="SSF103473">
    <property type="entry name" value="MFS general substrate transporter"/>
    <property type="match status" value="1"/>
</dbReference>
<protein>
    <submittedName>
        <fullName evidence="3">MFS general substrate transporter</fullName>
    </submittedName>
</protein>
<comment type="subcellular location">
    <subcellularLocation>
        <location evidence="1">Membrane</location>
        <topology evidence="1">Multi-pass membrane protein</topology>
    </subcellularLocation>
</comment>
<dbReference type="PANTHER" id="PTHR23520:SF5">
    <property type="entry name" value="TRANSPORTER, PUTATIVE (AFU_ORTHOLOGUE AFUA_3G04000)-RELATED"/>
    <property type="match status" value="1"/>
</dbReference>
<keyword evidence="2" id="KW-0472">Membrane</keyword>